<dbReference type="InterPro" id="IPR051612">
    <property type="entry name" value="Teichoic_Acid_Biosynth"/>
</dbReference>
<dbReference type="InterPro" id="IPR038200">
    <property type="entry name" value="GW_dom_sf"/>
</dbReference>
<name>A0A133KUM9_HEYCO</name>
<dbReference type="PANTHER" id="PTHR37316:SF3">
    <property type="entry name" value="TEICHOIC ACID GLYCEROL-PHOSPHATE TRANSFERASE"/>
    <property type="match status" value="1"/>
</dbReference>
<evidence type="ECO:0000256" key="1">
    <source>
        <dbReference type="ARBA" id="ARBA00004202"/>
    </source>
</evidence>
<evidence type="ECO:0000256" key="7">
    <source>
        <dbReference type="ARBA" id="ARBA00023136"/>
    </source>
</evidence>
<reference evidence="10" key="1">
    <citation type="submission" date="2016-01" db="EMBL/GenBank/DDBJ databases">
        <authorList>
            <person name="Mitreva M."/>
            <person name="Pepin K.H."/>
            <person name="Mihindukulasuriya K.A."/>
            <person name="Fulton R."/>
            <person name="Fronick C."/>
            <person name="O'Laughlin M."/>
            <person name="Miner T."/>
            <person name="Herter B."/>
            <person name="Rosa B.A."/>
            <person name="Cordes M."/>
            <person name="Tomlinson C."/>
            <person name="Wollam A."/>
            <person name="Palsikar V.B."/>
            <person name="Mardis E.R."/>
            <person name="Wilson R.K."/>
        </authorList>
    </citation>
    <scope>NUCLEOTIDE SEQUENCE [LARGE SCALE GENOMIC DNA]</scope>
    <source>
        <strain evidence="10">GED7749B</strain>
    </source>
</reference>
<evidence type="ECO:0000256" key="6">
    <source>
        <dbReference type="ARBA" id="ARBA00022944"/>
    </source>
</evidence>
<dbReference type="GO" id="GO:0019350">
    <property type="term" value="P:teichoic acid biosynthetic process"/>
    <property type="evidence" value="ECO:0007669"/>
    <property type="project" value="UniProtKB-KW"/>
</dbReference>
<dbReference type="SUPFAM" id="SSF82057">
    <property type="entry name" value="Prokaryotic SH3-related domain"/>
    <property type="match status" value="4"/>
</dbReference>
<dbReference type="InterPro" id="IPR043148">
    <property type="entry name" value="TagF_C"/>
</dbReference>
<feature type="domain" description="GW" evidence="8">
    <location>
        <begin position="867"/>
        <end position="945"/>
    </location>
</feature>
<gene>
    <name evidence="9" type="ORF">HMPREF3213_01515</name>
</gene>
<dbReference type="InterPro" id="IPR043149">
    <property type="entry name" value="TagF_N"/>
</dbReference>
<feature type="domain" description="GW" evidence="8">
    <location>
        <begin position="950"/>
        <end position="1031"/>
    </location>
</feature>
<feature type="domain" description="GW" evidence="8">
    <location>
        <begin position="745"/>
        <end position="823"/>
    </location>
</feature>
<keyword evidence="7" id="KW-0472">Membrane</keyword>
<sequence length="1214" mass="140080">MNGSNIEISFERRHRQLNKKVLKRRLKFIGAPIIQYLIKDNHRRANQYAKFYDQLRIKPNTILYESRDGKSMTDSPYAIFKYMVDNPAYQHYNHIWSIQDFQSLQPVIDKYKKYPNVKFVQRNSREYLKELASCAYLINNSTFQSFYAPKKGQVYINTWHGTPLKSMGFDIPGNPAQSQNVLRNFLSADYLLSPNEHTTKMYLDSYKLEGLYDGKIIEEGYPRIDLTFHTNPDTIKNALKDAGLTVDFNKKNLLYAPTWKGKSVSKANNDVMQIISDMDRVEKEAGNEYNVFVKVHPFLYPQAAKYPELQSRLVPDYMDTNELLAATDLLITDYSSIFFDYLVTGKPILFYTWDYDVYSEERGQYLKNEDLPGPLLFSVEQLIEAIQNIETVSQKYALNYQNLRNRFTNHEDGKVTERIVQYIFDQAPLPLHIVNAVPVKKERILIYPGGMRNNGITSSFLNLMNNIDFEKYDVSCFTGAPRSKEVLNNIYKINKNVRMIFKPGVPLYRVFEVYRDKFTHNRGIQGDLGKKIFPERAYIREHTRLFGNSHFDYIIDFSGYSYYWAKYLVVADAKRKICFMHNDLLSDSEREINGKHPHRINLRGLFTLYYRFDKLVSVSKGTMEVNRKNLSRYANDDQFDYVLNSINPDRILYAEEEKSDEPKITKFKARALLSNVNDYPVWRVLPSIEGATKVSLSNDMADAEVLITAKSTVKHALYYRFHYEGKEIGWIHEKAVALLPDSVVTSEKVDKLAKIVKTRGNAIWSKPFKLPGTRKISLSSDFKNCIVAVDQAVQTQHSTYYRFSVKKEAIGWIDKRALGFYSSCTIEPNTGIFSKLKIFVLRKLIQTLNYSKREFLNHLDGRTRRLIDLRKPKYYKVAGSANEPIWNKPYPNYKARMIEEVSNYKDAIVTVKKLAKTKQGVYALIYLKNNKIGWIHTSALSPLKRSTVVSDIEVLKIARVLPDEKNAVIWSKPYGMEGAEKKGLPDMLQGDATFTIDREVTTPSGTYGRILQADGPEIGWINMRNVFVEHAYGYEVNGQYIPEPDSSHYNFVNMGRLSPEKAQANLISAFADFHKNHPKSKLYILGQGPLKTELQALILELGVSDSVFLMGQLDNPFPFMKKCDCFVLSSHYEGQPMVLLEALTLGMKIVATDIVANRTVLEDGKYGLLVEDSINGLKSGLEAMITHQHPEFEKFHYQAYNKAAMETFYRCLHE</sequence>
<dbReference type="Pfam" id="PF04464">
    <property type="entry name" value="Glyphos_transf"/>
    <property type="match status" value="1"/>
</dbReference>
<evidence type="ECO:0000256" key="4">
    <source>
        <dbReference type="ARBA" id="ARBA00022679"/>
    </source>
</evidence>
<evidence type="ECO:0000256" key="3">
    <source>
        <dbReference type="ARBA" id="ARBA00022475"/>
    </source>
</evidence>
<dbReference type="Proteomes" id="UP000070376">
    <property type="component" value="Unassembled WGS sequence"/>
</dbReference>
<evidence type="ECO:0000259" key="8">
    <source>
        <dbReference type="PROSITE" id="PS51780"/>
    </source>
</evidence>
<dbReference type="Pfam" id="PF13457">
    <property type="entry name" value="GW"/>
    <property type="match status" value="4"/>
</dbReference>
<comment type="subcellular location">
    <subcellularLocation>
        <location evidence="1">Cell membrane</location>
        <topology evidence="1">Peripheral membrane protein</topology>
    </subcellularLocation>
</comment>
<dbReference type="GO" id="GO:0016757">
    <property type="term" value="F:glycosyltransferase activity"/>
    <property type="evidence" value="ECO:0007669"/>
    <property type="project" value="InterPro"/>
</dbReference>
<evidence type="ECO:0000256" key="5">
    <source>
        <dbReference type="ARBA" id="ARBA00022729"/>
    </source>
</evidence>
<dbReference type="InterPro" id="IPR007554">
    <property type="entry name" value="Glycerophosphate_synth"/>
</dbReference>
<evidence type="ECO:0000313" key="9">
    <source>
        <dbReference type="EMBL" id="KWZ83030.1"/>
    </source>
</evidence>
<comment type="similarity">
    <text evidence="2">Belongs to the CDP-glycerol glycerophosphotransferase family.</text>
</comment>
<dbReference type="CDD" id="cd03811">
    <property type="entry name" value="GT4_GT28_WabH-like"/>
    <property type="match status" value="1"/>
</dbReference>
<dbReference type="NCBIfam" id="NF033202">
    <property type="entry name" value="GW_glycos_SH3"/>
    <property type="match status" value="1"/>
</dbReference>
<dbReference type="PANTHER" id="PTHR37316">
    <property type="entry name" value="TEICHOIC ACID GLYCEROL-PHOSPHATE PRIMASE"/>
    <property type="match status" value="1"/>
</dbReference>
<dbReference type="InterPro" id="IPR001296">
    <property type="entry name" value="Glyco_trans_1"/>
</dbReference>
<protein>
    <submittedName>
        <fullName evidence="9">CDP-glycerol:poly(Glycerophosphate) glycerophosphotransferase</fullName>
    </submittedName>
</protein>
<dbReference type="AlphaFoldDB" id="A0A133KUM9"/>
<proteinExistence type="inferred from homology"/>
<dbReference type="PATRIC" id="fig|1398.22.peg.1524"/>
<keyword evidence="3" id="KW-1003">Cell membrane</keyword>
<dbReference type="Gene3D" id="3.40.50.11820">
    <property type="match status" value="1"/>
</dbReference>
<comment type="caution">
    <text evidence="9">The sequence shown here is derived from an EMBL/GenBank/DDBJ whole genome shotgun (WGS) entry which is preliminary data.</text>
</comment>
<dbReference type="Gene3D" id="3.40.50.2000">
    <property type="entry name" value="Glycogen Phosphorylase B"/>
    <property type="match status" value="1"/>
</dbReference>
<dbReference type="GO" id="GO:0005886">
    <property type="term" value="C:plasma membrane"/>
    <property type="evidence" value="ECO:0007669"/>
    <property type="project" value="UniProtKB-SubCell"/>
</dbReference>
<keyword evidence="5" id="KW-0732">Signal</keyword>
<dbReference type="PROSITE" id="PS51780">
    <property type="entry name" value="GW"/>
    <property type="match status" value="4"/>
</dbReference>
<evidence type="ECO:0000256" key="2">
    <source>
        <dbReference type="ARBA" id="ARBA00010488"/>
    </source>
</evidence>
<dbReference type="SUPFAM" id="SSF53756">
    <property type="entry name" value="UDP-Glycosyltransferase/glycogen phosphorylase"/>
    <property type="match status" value="3"/>
</dbReference>
<keyword evidence="6" id="KW-0777">Teichoic acid biosynthesis</keyword>
<dbReference type="Pfam" id="PF00534">
    <property type="entry name" value="Glycos_transf_1"/>
    <property type="match status" value="1"/>
</dbReference>
<dbReference type="Gene3D" id="3.40.50.12580">
    <property type="match status" value="1"/>
</dbReference>
<dbReference type="Gene3D" id="2.30.30.170">
    <property type="match status" value="4"/>
</dbReference>
<feature type="domain" description="GW" evidence="8">
    <location>
        <begin position="663"/>
        <end position="741"/>
    </location>
</feature>
<evidence type="ECO:0000313" key="10">
    <source>
        <dbReference type="Proteomes" id="UP000070376"/>
    </source>
</evidence>
<accession>A0A133KUM9</accession>
<dbReference type="EMBL" id="LRPN01000047">
    <property type="protein sequence ID" value="KWZ83030.1"/>
    <property type="molecule type" value="Genomic_DNA"/>
</dbReference>
<keyword evidence="4 9" id="KW-0808">Transferase</keyword>
<organism evidence="9 10">
    <name type="scientific">Heyndrickxia coagulans</name>
    <name type="common">Weizmannia coagulans</name>
    <dbReference type="NCBI Taxonomy" id="1398"/>
    <lineage>
        <taxon>Bacteria</taxon>
        <taxon>Bacillati</taxon>
        <taxon>Bacillota</taxon>
        <taxon>Bacilli</taxon>
        <taxon>Bacillales</taxon>
        <taxon>Bacillaceae</taxon>
        <taxon>Heyndrickxia</taxon>
    </lineage>
</organism>
<dbReference type="InterPro" id="IPR025987">
    <property type="entry name" value="GW_dom"/>
</dbReference>
<dbReference type="GO" id="GO:0047355">
    <property type="term" value="F:CDP-glycerol glycerophosphotransferase activity"/>
    <property type="evidence" value="ECO:0007669"/>
    <property type="project" value="InterPro"/>
</dbReference>